<dbReference type="GO" id="GO:0048193">
    <property type="term" value="P:Golgi vesicle transport"/>
    <property type="evidence" value="ECO:0007669"/>
    <property type="project" value="InterPro"/>
</dbReference>
<sequence length="225" mass="25026">MAGLQQDPFYIVRQEIQDTVNELQSKMSRFHGLTAANPERKTIANIVTDGCESLKWQVNELDAAVNRAAEQPQRFGLTPEEIASRRKWISSTRRQIEGMTDTIKTATAARVNPAEEKLHKANEGFLQDEGGKQQLLLKHQDAQLEDIEAAVTRLGRVGLTIHEELASQGQMLDELGEDVDTTHSRLRATQKKVLDVIKKSGTTTQLGLIVFLMIVLVVLAVVAFV</sequence>
<keyword evidence="3" id="KW-0812">Transmembrane</keyword>
<dbReference type="GO" id="GO:0005484">
    <property type="term" value="F:SNAP receptor activity"/>
    <property type="evidence" value="ECO:0007669"/>
    <property type="project" value="InterPro"/>
</dbReference>
<dbReference type="SMART" id="SM00397">
    <property type="entry name" value="t_SNARE"/>
    <property type="match status" value="1"/>
</dbReference>
<dbReference type="InterPro" id="IPR000727">
    <property type="entry name" value="T_SNARE_dom"/>
</dbReference>
<comment type="subcellular location">
    <subcellularLocation>
        <location evidence="8">Golgi apparatus</location>
        <location evidence="8">trans-Golgi network membrane</location>
        <topology evidence="8">Single-pass type IV membrane protein</topology>
    </subcellularLocation>
</comment>
<gene>
    <name evidence="9" type="ORF">BQ4739_LOCUS5220</name>
</gene>
<keyword evidence="4" id="KW-0653">Protein transport</keyword>
<protein>
    <submittedName>
        <fullName evidence="9">Uncharacterized protein</fullName>
    </submittedName>
</protein>
<keyword evidence="6" id="KW-0333">Golgi apparatus</keyword>
<dbReference type="InterPro" id="IPR015260">
    <property type="entry name" value="Syntaxin-6/10/61_N"/>
</dbReference>
<accession>A0A383VIS2</accession>
<dbReference type="EMBL" id="FNXT01000453">
    <property type="protein sequence ID" value="SZX64729.1"/>
    <property type="molecule type" value="Genomic_DNA"/>
</dbReference>
<evidence type="ECO:0000256" key="2">
    <source>
        <dbReference type="ARBA" id="ARBA00022448"/>
    </source>
</evidence>
<dbReference type="PROSITE" id="PS50192">
    <property type="entry name" value="T_SNARE"/>
    <property type="match status" value="1"/>
</dbReference>
<dbReference type="GO" id="GO:0006886">
    <property type="term" value="P:intracellular protein transport"/>
    <property type="evidence" value="ECO:0007669"/>
    <property type="project" value="InterPro"/>
</dbReference>
<dbReference type="Pfam" id="PF09177">
    <property type="entry name" value="STX6_10_61_N"/>
    <property type="match status" value="1"/>
</dbReference>
<dbReference type="SUPFAM" id="SSF58038">
    <property type="entry name" value="SNARE fusion complex"/>
    <property type="match status" value="1"/>
</dbReference>
<dbReference type="InterPro" id="IPR006012">
    <property type="entry name" value="Syntaxin/epimorphin_CS"/>
</dbReference>
<proteinExistence type="inferred from homology"/>
<name>A0A383VIS2_TETOB</name>
<dbReference type="PROSITE" id="PS00914">
    <property type="entry name" value="SYNTAXIN"/>
    <property type="match status" value="1"/>
</dbReference>
<evidence type="ECO:0000313" key="10">
    <source>
        <dbReference type="Proteomes" id="UP000256970"/>
    </source>
</evidence>
<evidence type="ECO:0000256" key="7">
    <source>
        <dbReference type="ARBA" id="ARBA00023136"/>
    </source>
</evidence>
<dbReference type="STRING" id="3088.A0A383VIS2"/>
<dbReference type="InterPro" id="IPR010989">
    <property type="entry name" value="SNARE"/>
</dbReference>
<evidence type="ECO:0000313" key="9">
    <source>
        <dbReference type="EMBL" id="SZX64729.1"/>
    </source>
</evidence>
<keyword evidence="10" id="KW-1185">Reference proteome</keyword>
<comment type="similarity">
    <text evidence="1">Belongs to the syntaxin family.</text>
</comment>
<keyword evidence="5" id="KW-1133">Transmembrane helix</keyword>
<dbReference type="GO" id="GO:0031090">
    <property type="term" value="C:organelle membrane"/>
    <property type="evidence" value="ECO:0007669"/>
    <property type="project" value="UniProtKB-ARBA"/>
</dbReference>
<organism evidence="9 10">
    <name type="scientific">Tetradesmus obliquus</name>
    <name type="common">Green alga</name>
    <name type="synonym">Acutodesmus obliquus</name>
    <dbReference type="NCBI Taxonomy" id="3088"/>
    <lineage>
        <taxon>Eukaryota</taxon>
        <taxon>Viridiplantae</taxon>
        <taxon>Chlorophyta</taxon>
        <taxon>core chlorophytes</taxon>
        <taxon>Chlorophyceae</taxon>
        <taxon>CS clade</taxon>
        <taxon>Sphaeropleales</taxon>
        <taxon>Scenedesmaceae</taxon>
        <taxon>Tetradesmus</taxon>
    </lineage>
</organism>
<dbReference type="PANTHER" id="PTHR12791">
    <property type="entry name" value="GOLGI SNARE BET1-RELATED"/>
    <property type="match status" value="1"/>
</dbReference>
<evidence type="ECO:0000256" key="5">
    <source>
        <dbReference type="ARBA" id="ARBA00022989"/>
    </source>
</evidence>
<dbReference type="AlphaFoldDB" id="A0A383VIS2"/>
<evidence type="ECO:0000256" key="4">
    <source>
        <dbReference type="ARBA" id="ARBA00022927"/>
    </source>
</evidence>
<evidence type="ECO:0000256" key="6">
    <source>
        <dbReference type="ARBA" id="ARBA00023034"/>
    </source>
</evidence>
<dbReference type="SUPFAM" id="SSF47661">
    <property type="entry name" value="t-snare proteins"/>
    <property type="match status" value="1"/>
</dbReference>
<evidence type="ECO:0000256" key="1">
    <source>
        <dbReference type="ARBA" id="ARBA00009063"/>
    </source>
</evidence>
<dbReference type="Proteomes" id="UP000256970">
    <property type="component" value="Unassembled WGS sequence"/>
</dbReference>
<dbReference type="CDD" id="cd21445">
    <property type="entry name" value="SNARE_NTD_AtSYP61-like"/>
    <property type="match status" value="1"/>
</dbReference>
<dbReference type="Gene3D" id="1.20.5.110">
    <property type="match status" value="1"/>
</dbReference>
<dbReference type="GO" id="GO:0005802">
    <property type="term" value="C:trans-Golgi network"/>
    <property type="evidence" value="ECO:0007669"/>
    <property type="project" value="UniProtKB-ARBA"/>
</dbReference>
<keyword evidence="2" id="KW-0813">Transport</keyword>
<keyword evidence="7" id="KW-0472">Membrane</keyword>
<evidence type="ECO:0000256" key="3">
    <source>
        <dbReference type="ARBA" id="ARBA00022692"/>
    </source>
</evidence>
<dbReference type="CDD" id="cd15841">
    <property type="entry name" value="SNARE_Qc"/>
    <property type="match status" value="1"/>
</dbReference>
<reference evidence="9 10" key="1">
    <citation type="submission" date="2016-10" db="EMBL/GenBank/DDBJ databases">
        <authorList>
            <person name="Cai Z."/>
        </authorList>
    </citation>
    <scope>NUCLEOTIDE SEQUENCE [LARGE SCALE GENOMIC DNA]</scope>
</reference>
<evidence type="ECO:0000256" key="8">
    <source>
        <dbReference type="ARBA" id="ARBA00037801"/>
    </source>
</evidence>
<dbReference type="Gene3D" id="1.20.58.90">
    <property type="match status" value="1"/>
</dbReference>
<dbReference type="Pfam" id="PF05739">
    <property type="entry name" value="SNARE"/>
    <property type="match status" value="1"/>
</dbReference>
<dbReference type="FunFam" id="1.20.58.90:FF:000004">
    <property type="entry name" value="Syntaxin 10"/>
    <property type="match status" value="1"/>
</dbReference>